<feature type="region of interest" description="Disordered" evidence="1">
    <location>
        <begin position="1"/>
        <end position="20"/>
    </location>
</feature>
<proteinExistence type="predicted"/>
<accession>A0A0U1NN75</accession>
<organism evidence="3 4">
    <name type="scientific">Nereida ignava</name>
    <dbReference type="NCBI Taxonomy" id="282199"/>
    <lineage>
        <taxon>Bacteria</taxon>
        <taxon>Pseudomonadati</taxon>
        <taxon>Pseudomonadota</taxon>
        <taxon>Alphaproteobacteria</taxon>
        <taxon>Rhodobacterales</taxon>
        <taxon>Roseobacteraceae</taxon>
        <taxon>Nereida</taxon>
    </lineage>
</organism>
<protein>
    <submittedName>
        <fullName evidence="3">Cold shock protein CspV</fullName>
    </submittedName>
</protein>
<dbReference type="InterPro" id="IPR011129">
    <property type="entry name" value="CSD"/>
</dbReference>
<dbReference type="RefSeq" id="WP_048599601.1">
    <property type="nucleotide sequence ID" value="NZ_CBFHGK010000013.1"/>
</dbReference>
<evidence type="ECO:0000313" key="4">
    <source>
        <dbReference type="Proteomes" id="UP000048949"/>
    </source>
</evidence>
<dbReference type="SUPFAM" id="SSF50249">
    <property type="entry name" value="Nucleic acid-binding proteins"/>
    <property type="match status" value="2"/>
</dbReference>
<evidence type="ECO:0000313" key="3">
    <source>
        <dbReference type="EMBL" id="CRK76195.1"/>
    </source>
</evidence>
<dbReference type="PRINTS" id="PR00050">
    <property type="entry name" value="COLDSHOCK"/>
</dbReference>
<dbReference type="AlphaFoldDB" id="A0A0U1NN75"/>
<keyword evidence="4" id="KW-1185">Reference proteome</keyword>
<dbReference type="OrthoDB" id="9791685at2"/>
<dbReference type="STRING" id="282199.GCA_001049735_02251"/>
<dbReference type="PANTHER" id="PTHR46565:SF20">
    <property type="entry name" value="COLD SHOCK DOMAIN-CONTAINING PROTEIN 4"/>
    <property type="match status" value="1"/>
</dbReference>
<dbReference type="EMBL" id="CVQV01000013">
    <property type="protein sequence ID" value="CRK76195.1"/>
    <property type="molecule type" value="Genomic_DNA"/>
</dbReference>
<dbReference type="GO" id="GO:0005829">
    <property type="term" value="C:cytosol"/>
    <property type="evidence" value="ECO:0007669"/>
    <property type="project" value="UniProtKB-ARBA"/>
</dbReference>
<sequence length="182" mass="19735">MSNSDNKEQSGPGPGDVQSRASRGVVKWFDQNKGIGFVVDGQTGEDVLLHQNILRELGLSSIAKEVELTYLVDDSARGARISEITEVIASEDLLTIADLTADELSALQPAIVKWFDAKKGYGFVIPYGEAKEVFFHAETLRLSSLGEVASGLGICVVIENDGPKAAVKYLFPWTDASQLEFE</sequence>
<gene>
    <name evidence="3" type="primary">cspV_2</name>
    <name evidence="3" type="ORF">NIG5292_02252</name>
</gene>
<evidence type="ECO:0000256" key="1">
    <source>
        <dbReference type="SAM" id="MobiDB-lite"/>
    </source>
</evidence>
<feature type="domain" description="CSD" evidence="2">
    <location>
        <begin position="107"/>
        <end position="170"/>
    </location>
</feature>
<dbReference type="SMART" id="SM00357">
    <property type="entry name" value="CSP"/>
    <property type="match status" value="2"/>
</dbReference>
<dbReference type="PANTHER" id="PTHR46565">
    <property type="entry name" value="COLD SHOCK DOMAIN PROTEIN 2"/>
    <property type="match status" value="1"/>
</dbReference>
<dbReference type="InterPro" id="IPR002059">
    <property type="entry name" value="CSP_DNA-bd"/>
</dbReference>
<evidence type="ECO:0000259" key="2">
    <source>
        <dbReference type="PROSITE" id="PS51857"/>
    </source>
</evidence>
<name>A0A0U1NN75_9RHOB</name>
<dbReference type="PROSITE" id="PS51857">
    <property type="entry name" value="CSD_2"/>
    <property type="match status" value="1"/>
</dbReference>
<dbReference type="Pfam" id="PF00313">
    <property type="entry name" value="CSD"/>
    <property type="match status" value="2"/>
</dbReference>
<dbReference type="Gene3D" id="2.40.50.140">
    <property type="entry name" value="Nucleic acid-binding proteins"/>
    <property type="match status" value="2"/>
</dbReference>
<dbReference type="GO" id="GO:0003676">
    <property type="term" value="F:nucleic acid binding"/>
    <property type="evidence" value="ECO:0007669"/>
    <property type="project" value="InterPro"/>
</dbReference>
<dbReference type="Proteomes" id="UP000048949">
    <property type="component" value="Unassembled WGS sequence"/>
</dbReference>
<dbReference type="InterPro" id="IPR012340">
    <property type="entry name" value="NA-bd_OB-fold"/>
</dbReference>
<dbReference type="CDD" id="cd04458">
    <property type="entry name" value="CSP_CDS"/>
    <property type="match status" value="1"/>
</dbReference>
<reference evidence="3 4" key="1">
    <citation type="submission" date="2015-04" db="EMBL/GenBank/DDBJ databases">
        <authorList>
            <person name="Syromyatnikov M.Y."/>
            <person name="Popov V.N."/>
        </authorList>
    </citation>
    <scope>NUCLEOTIDE SEQUENCE [LARGE SCALE GENOMIC DNA]</scope>
    <source>
        <strain evidence="3 4">CECT 5292</strain>
    </source>
</reference>